<keyword evidence="5" id="KW-0378">Hydrolase</keyword>
<keyword evidence="8 9" id="KW-0961">Cell wall biogenesis/degradation</keyword>
<accession>A0A423PMX7</accession>
<keyword evidence="4" id="KW-0808">Transferase</keyword>
<feature type="signal peptide" evidence="10">
    <location>
        <begin position="1"/>
        <end position="24"/>
    </location>
</feature>
<dbReference type="GO" id="GO:0071555">
    <property type="term" value="P:cell wall organization"/>
    <property type="evidence" value="ECO:0007669"/>
    <property type="project" value="UniProtKB-UniRule"/>
</dbReference>
<dbReference type="GO" id="GO:0008360">
    <property type="term" value="P:regulation of cell shape"/>
    <property type="evidence" value="ECO:0007669"/>
    <property type="project" value="UniProtKB-UniRule"/>
</dbReference>
<proteinExistence type="inferred from homology"/>
<keyword evidence="6 9" id="KW-0133">Cell shape</keyword>
<feature type="domain" description="L,D-TPase catalytic" evidence="11">
    <location>
        <begin position="97"/>
        <end position="236"/>
    </location>
</feature>
<dbReference type="CDD" id="cd00118">
    <property type="entry name" value="LysM"/>
    <property type="match status" value="1"/>
</dbReference>
<comment type="pathway">
    <text evidence="1 9">Cell wall biogenesis; peptidoglycan biosynthesis.</text>
</comment>
<dbReference type="GO" id="GO:0071972">
    <property type="term" value="F:peptidoglycan L,D-transpeptidase activity"/>
    <property type="evidence" value="ECO:0007669"/>
    <property type="project" value="TreeGrafter"/>
</dbReference>
<evidence type="ECO:0000256" key="8">
    <source>
        <dbReference type="ARBA" id="ARBA00023316"/>
    </source>
</evidence>
<dbReference type="UniPathway" id="UPA00219"/>
<comment type="caution">
    <text evidence="12">The sequence shown here is derived from an EMBL/GenBank/DDBJ whole genome shotgun (WGS) entry which is preliminary data.</text>
</comment>
<feature type="active site" description="Proton donor/acceptor" evidence="9">
    <location>
        <position position="196"/>
    </location>
</feature>
<evidence type="ECO:0000256" key="9">
    <source>
        <dbReference type="PROSITE-ProRule" id="PRU01373"/>
    </source>
</evidence>
<evidence type="ECO:0000256" key="4">
    <source>
        <dbReference type="ARBA" id="ARBA00022679"/>
    </source>
</evidence>
<dbReference type="InterPro" id="IPR050979">
    <property type="entry name" value="LD-transpeptidase"/>
</dbReference>
<dbReference type="Gene3D" id="2.40.440.10">
    <property type="entry name" value="L,D-transpeptidase catalytic domain-like"/>
    <property type="match status" value="1"/>
</dbReference>
<evidence type="ECO:0000256" key="1">
    <source>
        <dbReference type="ARBA" id="ARBA00004752"/>
    </source>
</evidence>
<dbReference type="Pfam" id="PF03734">
    <property type="entry name" value="YkuD"/>
    <property type="match status" value="1"/>
</dbReference>
<evidence type="ECO:0000259" key="11">
    <source>
        <dbReference type="PROSITE" id="PS52029"/>
    </source>
</evidence>
<protein>
    <recommendedName>
        <fullName evidence="11">L,D-TPase catalytic domain-containing protein</fullName>
    </recommendedName>
</protein>
<feature type="active site" description="Nucleophile" evidence="9">
    <location>
        <position position="212"/>
    </location>
</feature>
<keyword evidence="3" id="KW-0328">Glycosyltransferase</keyword>
<gene>
    <name evidence="12" type="ORF">SAOR_09790</name>
</gene>
<dbReference type="InterPro" id="IPR018392">
    <property type="entry name" value="LysM"/>
</dbReference>
<dbReference type="EMBL" id="AYKH01000017">
    <property type="protein sequence ID" value="ROO26938.1"/>
    <property type="molecule type" value="Genomic_DNA"/>
</dbReference>
<evidence type="ECO:0000256" key="5">
    <source>
        <dbReference type="ARBA" id="ARBA00022801"/>
    </source>
</evidence>
<evidence type="ECO:0000256" key="6">
    <source>
        <dbReference type="ARBA" id="ARBA00022960"/>
    </source>
</evidence>
<name>A0A423PMX7_9GAMM</name>
<dbReference type="Proteomes" id="UP000283993">
    <property type="component" value="Unassembled WGS sequence"/>
</dbReference>
<evidence type="ECO:0000313" key="13">
    <source>
        <dbReference type="Proteomes" id="UP000283993"/>
    </source>
</evidence>
<organism evidence="12 13">
    <name type="scientific">Salinisphaera orenii MK-B5</name>
    <dbReference type="NCBI Taxonomy" id="856730"/>
    <lineage>
        <taxon>Bacteria</taxon>
        <taxon>Pseudomonadati</taxon>
        <taxon>Pseudomonadota</taxon>
        <taxon>Gammaproteobacteria</taxon>
        <taxon>Salinisphaerales</taxon>
        <taxon>Salinisphaeraceae</taxon>
        <taxon>Salinisphaera</taxon>
    </lineage>
</organism>
<dbReference type="PROSITE" id="PS52029">
    <property type="entry name" value="LD_TPASE"/>
    <property type="match status" value="1"/>
</dbReference>
<keyword evidence="10" id="KW-0732">Signal</keyword>
<evidence type="ECO:0000313" key="12">
    <source>
        <dbReference type="EMBL" id="ROO26938.1"/>
    </source>
</evidence>
<dbReference type="PANTHER" id="PTHR30582">
    <property type="entry name" value="L,D-TRANSPEPTIDASE"/>
    <property type="match status" value="1"/>
</dbReference>
<dbReference type="GO" id="GO:0016757">
    <property type="term" value="F:glycosyltransferase activity"/>
    <property type="evidence" value="ECO:0007669"/>
    <property type="project" value="UniProtKB-KW"/>
</dbReference>
<keyword evidence="7 9" id="KW-0573">Peptidoglycan synthesis</keyword>
<sequence length="313" mass="34240">MTLRALRPACLLLLALLAALPAQAAIYDMPAEGDDLVGALQHIETREEDTFVKLARRYNVGYRELRLANPEVDPWLPGEGTEVVIPTRYVLPDVPRRGIVINIPEMRVYYFPPEGSEYAGRVVTHPLGIGREGWSTPLGKTTIVRKKADPTWTPPASIRKEHAAQGEELPDVVPAGPDNPLGQHALYLGMPSYLLHGTNKPAGIGLKVSHGCIRLYPEDIASLFSMVEPGTPVNIISEPYKIGREGNTLYIEAHPPDASGDAPVRSFTPWVEAVIGATESRQSSPVDWDRAQKIVETADGIPEPIGVEIRDDE</sequence>
<evidence type="ECO:0000256" key="2">
    <source>
        <dbReference type="ARBA" id="ARBA00005992"/>
    </source>
</evidence>
<dbReference type="AlphaFoldDB" id="A0A423PMX7"/>
<dbReference type="InterPro" id="IPR005490">
    <property type="entry name" value="LD_TPept_cat_dom"/>
</dbReference>
<comment type="similarity">
    <text evidence="2">Belongs to the YkuD family.</text>
</comment>
<dbReference type="PANTHER" id="PTHR30582:SF24">
    <property type="entry name" value="L,D-TRANSPEPTIDASE ERFK_SRFK-RELATED"/>
    <property type="match status" value="1"/>
</dbReference>
<dbReference type="InterPro" id="IPR038063">
    <property type="entry name" value="Transpep_catalytic_dom"/>
</dbReference>
<dbReference type="CDD" id="cd16913">
    <property type="entry name" value="YkuD_like"/>
    <property type="match status" value="1"/>
</dbReference>
<evidence type="ECO:0000256" key="3">
    <source>
        <dbReference type="ARBA" id="ARBA00022676"/>
    </source>
</evidence>
<dbReference type="SUPFAM" id="SSF141523">
    <property type="entry name" value="L,D-transpeptidase catalytic domain-like"/>
    <property type="match status" value="1"/>
</dbReference>
<dbReference type="GO" id="GO:0005576">
    <property type="term" value="C:extracellular region"/>
    <property type="evidence" value="ECO:0007669"/>
    <property type="project" value="TreeGrafter"/>
</dbReference>
<keyword evidence="13" id="KW-1185">Reference proteome</keyword>
<evidence type="ECO:0000256" key="10">
    <source>
        <dbReference type="SAM" id="SignalP"/>
    </source>
</evidence>
<dbReference type="RefSeq" id="WP_123590233.1">
    <property type="nucleotide sequence ID" value="NZ_AYKH01000017.1"/>
</dbReference>
<reference evidence="12 13" key="1">
    <citation type="submission" date="2013-10" db="EMBL/GenBank/DDBJ databases">
        <title>Salinisphaera orenii MK-B5 Genome Sequencing.</title>
        <authorList>
            <person name="Lai Q."/>
            <person name="Li C."/>
            <person name="Shao Z."/>
        </authorList>
    </citation>
    <scope>NUCLEOTIDE SEQUENCE [LARGE SCALE GENOMIC DNA]</scope>
    <source>
        <strain evidence="12 13">MK-B5</strain>
    </source>
</reference>
<dbReference type="GO" id="GO:0018104">
    <property type="term" value="P:peptidoglycan-protein cross-linking"/>
    <property type="evidence" value="ECO:0007669"/>
    <property type="project" value="TreeGrafter"/>
</dbReference>
<evidence type="ECO:0000256" key="7">
    <source>
        <dbReference type="ARBA" id="ARBA00022984"/>
    </source>
</evidence>
<feature type="chain" id="PRO_5019325918" description="L,D-TPase catalytic domain-containing protein" evidence="10">
    <location>
        <begin position="25"/>
        <end position="313"/>
    </location>
</feature>